<dbReference type="Proteomes" id="UP000193144">
    <property type="component" value="Unassembled WGS sequence"/>
</dbReference>
<feature type="compositionally biased region" description="Basic and acidic residues" evidence="1">
    <location>
        <begin position="138"/>
        <end position="151"/>
    </location>
</feature>
<reference evidence="2 3" key="1">
    <citation type="submission" date="2016-07" db="EMBL/GenBank/DDBJ databases">
        <title>Pervasive Adenine N6-methylation of Active Genes in Fungi.</title>
        <authorList>
            <consortium name="DOE Joint Genome Institute"/>
            <person name="Mondo S.J."/>
            <person name="Dannebaum R.O."/>
            <person name="Kuo R.C."/>
            <person name="Labutti K."/>
            <person name="Haridas S."/>
            <person name="Kuo A."/>
            <person name="Salamov A."/>
            <person name="Ahrendt S.R."/>
            <person name="Lipzen A."/>
            <person name="Sullivan W."/>
            <person name="Andreopoulos W.B."/>
            <person name="Clum A."/>
            <person name="Lindquist E."/>
            <person name="Daum C."/>
            <person name="Ramamoorthy G.K."/>
            <person name="Gryganskyi A."/>
            <person name="Culley D."/>
            <person name="Magnuson J.K."/>
            <person name="James T.Y."/>
            <person name="O'Malley M.A."/>
            <person name="Stajich J.E."/>
            <person name="Spatafora J.W."/>
            <person name="Visel A."/>
            <person name="Grigoriev I.V."/>
        </authorList>
    </citation>
    <scope>NUCLEOTIDE SEQUENCE [LARGE SCALE GENOMIC DNA]</scope>
    <source>
        <strain evidence="2 3">CBS 115471</strain>
    </source>
</reference>
<feature type="region of interest" description="Disordered" evidence="1">
    <location>
        <begin position="15"/>
        <end position="46"/>
    </location>
</feature>
<feature type="region of interest" description="Disordered" evidence="1">
    <location>
        <begin position="64"/>
        <end position="158"/>
    </location>
</feature>
<sequence length="173" mass="20058">MRLFPLADERRGCLSLTRQGEREGKRHSQSVRKTLTCPRRHPRQDGFRTCGARPRRVRGLRHVVVLPSRFSDTTPGHRKPAPKKSRTRRVKPKAGSSRSEYWRSRLPKAEQRSEPSRHKLGETFQLPRRSGDVVPGRPESRRLRGAGRETETSWGRQMRTSWETGWKAVFGRA</sequence>
<dbReference type="EMBL" id="MCFA01000012">
    <property type="protein sequence ID" value="ORY17534.1"/>
    <property type="molecule type" value="Genomic_DNA"/>
</dbReference>
<organism evidence="2 3">
    <name type="scientific">Clohesyomyces aquaticus</name>
    <dbReference type="NCBI Taxonomy" id="1231657"/>
    <lineage>
        <taxon>Eukaryota</taxon>
        <taxon>Fungi</taxon>
        <taxon>Dikarya</taxon>
        <taxon>Ascomycota</taxon>
        <taxon>Pezizomycotina</taxon>
        <taxon>Dothideomycetes</taxon>
        <taxon>Pleosporomycetidae</taxon>
        <taxon>Pleosporales</taxon>
        <taxon>Lindgomycetaceae</taxon>
        <taxon>Clohesyomyces</taxon>
    </lineage>
</organism>
<gene>
    <name evidence="2" type="ORF">BCR34DRAFT_40815</name>
</gene>
<evidence type="ECO:0000256" key="1">
    <source>
        <dbReference type="SAM" id="MobiDB-lite"/>
    </source>
</evidence>
<comment type="caution">
    <text evidence="2">The sequence shown here is derived from an EMBL/GenBank/DDBJ whole genome shotgun (WGS) entry which is preliminary data.</text>
</comment>
<dbReference type="AlphaFoldDB" id="A0A1Y2A4W2"/>
<name>A0A1Y2A4W2_9PLEO</name>
<evidence type="ECO:0000313" key="3">
    <source>
        <dbReference type="Proteomes" id="UP000193144"/>
    </source>
</evidence>
<feature type="compositionally biased region" description="Basic residues" evidence="1">
    <location>
        <begin position="76"/>
        <end position="92"/>
    </location>
</feature>
<evidence type="ECO:0000313" key="2">
    <source>
        <dbReference type="EMBL" id="ORY17534.1"/>
    </source>
</evidence>
<accession>A0A1Y2A4W2</accession>
<feature type="compositionally biased region" description="Basic and acidic residues" evidence="1">
    <location>
        <begin position="100"/>
        <end position="121"/>
    </location>
</feature>
<keyword evidence="3" id="KW-1185">Reference proteome</keyword>
<proteinExistence type="predicted"/>
<protein>
    <submittedName>
        <fullName evidence="2">Uncharacterized protein</fullName>
    </submittedName>
</protein>